<dbReference type="PANTHER" id="PTHR30204">
    <property type="entry name" value="REDOX-CYCLING DRUG-SENSING TRANSCRIPTIONAL ACTIVATOR SOXR"/>
    <property type="match status" value="1"/>
</dbReference>
<proteinExistence type="predicted"/>
<dbReference type="Pfam" id="PF13411">
    <property type="entry name" value="MerR_1"/>
    <property type="match status" value="1"/>
</dbReference>
<dbReference type="Gene3D" id="1.10.1660.10">
    <property type="match status" value="1"/>
</dbReference>
<keyword evidence="1" id="KW-0238">DNA-binding</keyword>
<evidence type="ECO:0000259" key="3">
    <source>
        <dbReference type="PROSITE" id="PS50937"/>
    </source>
</evidence>
<evidence type="ECO:0000313" key="5">
    <source>
        <dbReference type="Proteomes" id="UP001499987"/>
    </source>
</evidence>
<reference evidence="5" key="1">
    <citation type="journal article" date="2019" name="Int. J. Syst. Evol. Microbiol.">
        <title>The Global Catalogue of Microorganisms (GCM) 10K type strain sequencing project: providing services to taxonomists for standard genome sequencing and annotation.</title>
        <authorList>
            <consortium name="The Broad Institute Genomics Platform"/>
            <consortium name="The Broad Institute Genome Sequencing Center for Infectious Disease"/>
            <person name="Wu L."/>
            <person name="Ma J."/>
        </authorList>
    </citation>
    <scope>NUCLEOTIDE SEQUENCE [LARGE SCALE GENOMIC DNA]</scope>
    <source>
        <strain evidence="5">JCM 13002</strain>
    </source>
</reference>
<dbReference type="InterPro" id="IPR009061">
    <property type="entry name" value="DNA-bd_dom_put_sf"/>
</dbReference>
<dbReference type="EMBL" id="BAAALD010000009">
    <property type="protein sequence ID" value="GAA1074876.1"/>
    <property type="molecule type" value="Genomic_DNA"/>
</dbReference>
<accession>A0ABP4DWY8</accession>
<name>A0ABP4DWY8_9ACTN</name>
<organism evidence="4 5">
    <name type="scientific">Kitasatospora arboriphila</name>
    <dbReference type="NCBI Taxonomy" id="258052"/>
    <lineage>
        <taxon>Bacteria</taxon>
        <taxon>Bacillati</taxon>
        <taxon>Actinomycetota</taxon>
        <taxon>Actinomycetes</taxon>
        <taxon>Kitasatosporales</taxon>
        <taxon>Streptomycetaceae</taxon>
        <taxon>Kitasatospora</taxon>
    </lineage>
</organism>
<comment type="caution">
    <text evidence="4">The sequence shown here is derived from an EMBL/GenBank/DDBJ whole genome shotgun (WGS) entry which is preliminary data.</text>
</comment>
<dbReference type="InterPro" id="IPR000551">
    <property type="entry name" value="MerR-type_HTH_dom"/>
</dbReference>
<dbReference type="PRINTS" id="PR00040">
    <property type="entry name" value="HTHMERR"/>
</dbReference>
<dbReference type="PROSITE" id="PS50937">
    <property type="entry name" value="HTH_MERR_2"/>
    <property type="match status" value="1"/>
</dbReference>
<protein>
    <recommendedName>
        <fullName evidence="3">HTH merR-type domain-containing protein</fullName>
    </recommendedName>
</protein>
<feature type="compositionally biased region" description="Low complexity" evidence="2">
    <location>
        <begin position="148"/>
        <end position="164"/>
    </location>
</feature>
<dbReference type="PANTHER" id="PTHR30204:SF98">
    <property type="entry name" value="HTH-TYPE TRANSCRIPTIONAL REGULATOR ADHR"/>
    <property type="match status" value="1"/>
</dbReference>
<evidence type="ECO:0000256" key="2">
    <source>
        <dbReference type="SAM" id="MobiDB-lite"/>
    </source>
</evidence>
<keyword evidence="5" id="KW-1185">Reference proteome</keyword>
<evidence type="ECO:0000313" key="4">
    <source>
        <dbReference type="EMBL" id="GAA1074876.1"/>
    </source>
</evidence>
<dbReference type="PROSITE" id="PS00552">
    <property type="entry name" value="HTH_MERR_1"/>
    <property type="match status" value="1"/>
</dbReference>
<gene>
    <name evidence="4" type="ORF">GCM10009663_14840</name>
</gene>
<feature type="domain" description="HTH merR-type" evidence="3">
    <location>
        <begin position="31"/>
        <end position="100"/>
    </location>
</feature>
<dbReference type="RefSeq" id="WP_425555093.1">
    <property type="nucleotide sequence ID" value="NZ_BAAALD010000009.1"/>
</dbReference>
<dbReference type="SMART" id="SM00422">
    <property type="entry name" value="HTH_MERR"/>
    <property type="match status" value="1"/>
</dbReference>
<dbReference type="CDD" id="cd01109">
    <property type="entry name" value="HTH_YyaN"/>
    <property type="match status" value="1"/>
</dbReference>
<dbReference type="SUPFAM" id="SSF46955">
    <property type="entry name" value="Putative DNA-binding domain"/>
    <property type="match status" value="1"/>
</dbReference>
<dbReference type="Proteomes" id="UP001499987">
    <property type="component" value="Unassembled WGS sequence"/>
</dbReference>
<evidence type="ECO:0000256" key="1">
    <source>
        <dbReference type="ARBA" id="ARBA00023125"/>
    </source>
</evidence>
<sequence length="172" mass="18708">MAPPVRSASVLADPLACTHEDEPAEPVRSEWHTISEVSATTGLTAHTLRWYERIGLLDPVDRSHSGQRRYNGADLARLAFLGRLRLTGMPVADMLRYVELVREGDHTMGERHDILVAQREEVRQRIADLHATLAVLDHKIDIYSSSLPGDGATGPSAGAAAADAPGRKQKSA</sequence>
<dbReference type="InterPro" id="IPR047057">
    <property type="entry name" value="MerR_fam"/>
</dbReference>
<feature type="region of interest" description="Disordered" evidence="2">
    <location>
        <begin position="147"/>
        <end position="172"/>
    </location>
</feature>